<dbReference type="EMBL" id="RQPI01000005">
    <property type="protein sequence ID" value="RQW11563.1"/>
    <property type="molecule type" value="Genomic_DNA"/>
</dbReference>
<dbReference type="InterPro" id="IPR009725">
    <property type="entry name" value="3_dmu_93_MTrfase"/>
</dbReference>
<dbReference type="InterPro" id="IPR029068">
    <property type="entry name" value="Glyas_Bleomycin-R_OHBP_Dase"/>
</dbReference>
<dbReference type="PIRSF" id="PIRSF021700">
    <property type="entry name" value="3_dmu_93_MTrfase"/>
    <property type="match status" value="1"/>
</dbReference>
<evidence type="ECO:0000313" key="2">
    <source>
        <dbReference type="EMBL" id="RQW11563.1"/>
    </source>
</evidence>
<name>A0A3N9P5R5_9BACL</name>
<dbReference type="SUPFAM" id="SSF54593">
    <property type="entry name" value="Glyoxalase/Bleomycin resistance protein/Dihydroxybiphenyl dioxygenase"/>
    <property type="match status" value="1"/>
</dbReference>
<evidence type="ECO:0000313" key="3">
    <source>
        <dbReference type="Proteomes" id="UP000282529"/>
    </source>
</evidence>
<dbReference type="Gene3D" id="3.30.720.100">
    <property type="match status" value="1"/>
</dbReference>
<dbReference type="Pfam" id="PF06983">
    <property type="entry name" value="3-dmu-9_3-mt"/>
    <property type="match status" value="1"/>
</dbReference>
<feature type="domain" description="PhnB-like" evidence="1">
    <location>
        <begin position="4"/>
        <end position="129"/>
    </location>
</feature>
<dbReference type="Proteomes" id="UP000282529">
    <property type="component" value="Unassembled WGS sequence"/>
</dbReference>
<dbReference type="InterPro" id="IPR027259">
    <property type="entry name" value="MTase_demethylubiq_bac"/>
</dbReference>
<dbReference type="AlphaFoldDB" id="A0A3N9P5R5"/>
<dbReference type="Gene3D" id="3.30.720.110">
    <property type="match status" value="1"/>
</dbReference>
<dbReference type="PANTHER" id="PTHR33990">
    <property type="entry name" value="PROTEIN YJDN-RELATED"/>
    <property type="match status" value="1"/>
</dbReference>
<evidence type="ECO:0000259" key="1">
    <source>
        <dbReference type="Pfam" id="PF06983"/>
    </source>
</evidence>
<keyword evidence="3" id="KW-1185">Reference proteome</keyword>
<dbReference type="PIRSF" id="PIRSF500687">
    <property type="entry name" value="MTase_demethylubiq_bact"/>
    <property type="match status" value="1"/>
</dbReference>
<dbReference type="RefSeq" id="WP_124695612.1">
    <property type="nucleotide sequence ID" value="NZ_JBHUFE010000007.1"/>
</dbReference>
<gene>
    <name evidence="2" type="ORF">EH198_11115</name>
</gene>
<dbReference type="CDD" id="cd06588">
    <property type="entry name" value="PhnB_like"/>
    <property type="match status" value="1"/>
</dbReference>
<accession>A0A3N9P5R5</accession>
<sequence length="134" mass="15041">MQDQKITTFLMFSGQAEEAMNFYISLFDGSEVLHIKRYGPNQDGSEGSVMNAAFSLNGQQFMCIDSNLTHDFTFTPSMSLYVNCKSEEEIDHLFAKLSEGGSVYMPLAAYPFSDKFGWVGDRYGVTWQLNLAGK</sequence>
<dbReference type="InterPro" id="IPR028973">
    <property type="entry name" value="PhnB-like"/>
</dbReference>
<dbReference type="OrthoDB" id="9806473at2"/>
<comment type="caution">
    <text evidence="2">The sequence shown here is derived from an EMBL/GenBank/DDBJ whole genome shotgun (WGS) entry which is preliminary data.</text>
</comment>
<protein>
    <submittedName>
        <fullName evidence="2">VOC family protein</fullName>
    </submittedName>
</protein>
<dbReference type="PANTHER" id="PTHR33990:SF4">
    <property type="entry name" value="PHNB-LIKE DOMAIN-CONTAINING PROTEIN"/>
    <property type="match status" value="1"/>
</dbReference>
<organism evidence="2 3">
    <name type="scientific">Paenibacillus rhizophilus</name>
    <dbReference type="NCBI Taxonomy" id="1850366"/>
    <lineage>
        <taxon>Bacteria</taxon>
        <taxon>Bacillati</taxon>
        <taxon>Bacillota</taxon>
        <taxon>Bacilli</taxon>
        <taxon>Bacillales</taxon>
        <taxon>Paenibacillaceae</taxon>
        <taxon>Paenibacillus</taxon>
    </lineage>
</organism>
<reference evidence="2 3" key="1">
    <citation type="submission" date="2018-11" db="EMBL/GenBank/DDBJ databases">
        <title>Genome sequence of strain 7197.</title>
        <authorList>
            <person name="Gao J."/>
            <person name="Sun J."/>
        </authorList>
    </citation>
    <scope>NUCLEOTIDE SEQUENCE [LARGE SCALE GENOMIC DNA]</scope>
    <source>
        <strain evidence="2 3">7197</strain>
    </source>
</reference>
<proteinExistence type="predicted"/>